<dbReference type="GO" id="GO:0005524">
    <property type="term" value="F:ATP binding"/>
    <property type="evidence" value="ECO:0007669"/>
    <property type="project" value="InterPro"/>
</dbReference>
<evidence type="ECO:0000313" key="3">
    <source>
        <dbReference type="Proteomes" id="UP000717835"/>
    </source>
</evidence>
<comment type="caution">
    <text evidence="2">The sequence shown here is derived from an EMBL/GenBank/DDBJ whole genome shotgun (WGS) entry which is preliminary data.</text>
</comment>
<sequence>MKTDISLELAARLSERVNRAFESGEMLQAVSPVTADLLKYWFTEPYVSERACNFHSGQRQAILNIIYLHEVVRIASVADIYREVAPDLLAQADLNLLAAEKYNLPKYAVKMATGTGKTWVMHALLLWQLLNARHESEPSGRYTRNFLIVAPGLVVYDRLLDAYMGRLDPETNERDFDTNDLCRNSDLFLPSVYRDEVFGFLRNNVVSKEEGIGRKTTADGLVALTNWHLFLSQDADAEVYDETSPEVIVEDLLPLRPGISAGNSLDVLDRKFLRGEEMDYLASLPGLMVVNDEAHHIHENRVAGEVQEVEWQKGLDYMARGKQGTFFQIDFSATPYDTSGSGIRRVKHYFPHIVTDFPLAEAMKQGLVKTLLLDRRQELIELESLDYRAVRDERNKVVALSGGQRLMLRAGLAKLRILENDFVKLDADKHPKMLVVCEDTSVTPFVGQFLMEEGLCEEDVLRIDSNQKGEMKEREWLRVKERLFNVDRYASPKVIVSVLMLREGFDVNNICVIVPLRSSQAPILLEQTVGRGLRLMWREAAYREKKEEDRRRVLVKRLQPTSYLDMLSVIEHPAFSAFYRELMDEGLAGTDEGEVASGSAVGDLVKVGLKEDYEDYDLFWPVVMRDAEEEITPAQIDAASLYPYTDFTLEYLRGFLATEGETFVSESVMAETRFGRYEVKADLFTAASYNEYLQKLLRIVTTRMDRVGVRSLRPFPTLQINQPAIMRILDRYIRTRLFGQPFDPFNGNDWKILLAKNGAVTSHIIREMSVAIHRMQQSVMVSEAVVEKIWFSSVPVLRIREHYSLPLQKVIYERVGYPSNRGGFERAFSEFLDKDGGVERFLKINESQHPFASLFYLRQDGLLASYHPDFMVCTAAHIYIVETKSDDRIADANVRQKQKAAVEWCRKINTLSAADRMEREWEYILLPESAFYSLERNEATWEEMCRLNKVSDALMKGELFE</sequence>
<dbReference type="SUPFAM" id="SSF52540">
    <property type="entry name" value="P-loop containing nucleoside triphosphate hydrolases"/>
    <property type="match status" value="1"/>
</dbReference>
<dbReference type="GO" id="GO:0004386">
    <property type="term" value="F:helicase activity"/>
    <property type="evidence" value="ECO:0007669"/>
    <property type="project" value="UniProtKB-KW"/>
</dbReference>
<dbReference type="GO" id="GO:0003677">
    <property type="term" value="F:DNA binding"/>
    <property type="evidence" value="ECO:0007669"/>
    <property type="project" value="InterPro"/>
</dbReference>
<dbReference type="InterPro" id="IPR006935">
    <property type="entry name" value="Helicase/UvrB_N"/>
</dbReference>
<dbReference type="RefSeq" id="WP_276828728.1">
    <property type="nucleotide sequence ID" value="NZ_DYVX01000086.1"/>
</dbReference>
<reference evidence="2" key="2">
    <citation type="submission" date="2021-09" db="EMBL/GenBank/DDBJ databases">
        <authorList>
            <person name="Gilroy R."/>
        </authorList>
    </citation>
    <scope>NUCLEOTIDE SEQUENCE</scope>
    <source>
        <strain evidence="2">CHK55-1828</strain>
    </source>
</reference>
<keyword evidence="2" id="KW-0067">ATP-binding</keyword>
<proteinExistence type="predicted"/>
<dbReference type="EMBL" id="DYVX01000086">
    <property type="protein sequence ID" value="HJF92869.1"/>
    <property type="molecule type" value="Genomic_DNA"/>
</dbReference>
<dbReference type="Gene3D" id="3.40.50.300">
    <property type="entry name" value="P-loop containing nucleotide triphosphate hydrolases"/>
    <property type="match status" value="1"/>
</dbReference>
<dbReference type="Proteomes" id="UP000717835">
    <property type="component" value="Unassembled WGS sequence"/>
</dbReference>
<reference evidence="2" key="1">
    <citation type="journal article" date="2021" name="PeerJ">
        <title>Extensive microbial diversity within the chicken gut microbiome revealed by metagenomics and culture.</title>
        <authorList>
            <person name="Gilroy R."/>
            <person name="Ravi A."/>
            <person name="Getino M."/>
            <person name="Pursley I."/>
            <person name="Horton D.L."/>
            <person name="Alikhan N.F."/>
            <person name="Baker D."/>
            <person name="Gharbi K."/>
            <person name="Hall N."/>
            <person name="Watson M."/>
            <person name="Adriaenssens E.M."/>
            <person name="Foster-Nyarko E."/>
            <person name="Jarju S."/>
            <person name="Secka A."/>
            <person name="Antonio M."/>
            <person name="Oren A."/>
            <person name="Chaudhuri R.R."/>
            <person name="La Ragione R."/>
            <person name="Hildebrand F."/>
            <person name="Pallen M.J."/>
        </authorList>
    </citation>
    <scope>NUCLEOTIDE SEQUENCE</scope>
    <source>
        <strain evidence="2">CHK55-1828</strain>
    </source>
</reference>
<dbReference type="InterPro" id="IPR027417">
    <property type="entry name" value="P-loop_NTPase"/>
</dbReference>
<organism evidence="2 3">
    <name type="scientific">Mediterranea massiliensis</name>
    <dbReference type="NCBI Taxonomy" id="1841865"/>
    <lineage>
        <taxon>Bacteria</taxon>
        <taxon>Pseudomonadati</taxon>
        <taxon>Bacteroidota</taxon>
        <taxon>Bacteroidia</taxon>
        <taxon>Bacteroidales</taxon>
        <taxon>Bacteroidaceae</taxon>
        <taxon>Mediterranea</taxon>
    </lineage>
</organism>
<dbReference type="AlphaFoldDB" id="A0A921HXF5"/>
<gene>
    <name evidence="2" type="ORF">K8W02_10890</name>
</gene>
<dbReference type="Pfam" id="PF04851">
    <property type="entry name" value="ResIII"/>
    <property type="match status" value="1"/>
</dbReference>
<dbReference type="InterPro" id="IPR050742">
    <property type="entry name" value="Helicase_Restrict-Modif_Enz"/>
</dbReference>
<keyword evidence="2" id="KW-0547">Nucleotide-binding</keyword>
<keyword evidence="2" id="KW-0378">Hydrolase</keyword>
<protein>
    <submittedName>
        <fullName evidence="2">DEAD/DEAH box helicase family protein</fullName>
    </submittedName>
</protein>
<dbReference type="PANTHER" id="PTHR47396:SF1">
    <property type="entry name" value="ATP-DEPENDENT HELICASE IRC3-RELATED"/>
    <property type="match status" value="1"/>
</dbReference>
<evidence type="ECO:0000313" key="2">
    <source>
        <dbReference type="EMBL" id="HJF92869.1"/>
    </source>
</evidence>
<name>A0A921HXF5_9BACT</name>
<dbReference type="GO" id="GO:0005829">
    <property type="term" value="C:cytosol"/>
    <property type="evidence" value="ECO:0007669"/>
    <property type="project" value="TreeGrafter"/>
</dbReference>
<dbReference type="PANTHER" id="PTHR47396">
    <property type="entry name" value="TYPE I RESTRICTION ENZYME ECOKI R PROTEIN"/>
    <property type="match status" value="1"/>
</dbReference>
<evidence type="ECO:0000259" key="1">
    <source>
        <dbReference type="Pfam" id="PF04851"/>
    </source>
</evidence>
<feature type="domain" description="Helicase/UvrB N-terminal" evidence="1">
    <location>
        <begin position="85"/>
        <end position="336"/>
    </location>
</feature>
<accession>A0A921HXF5</accession>
<dbReference type="GO" id="GO:0016787">
    <property type="term" value="F:hydrolase activity"/>
    <property type="evidence" value="ECO:0007669"/>
    <property type="project" value="InterPro"/>
</dbReference>
<keyword evidence="2" id="KW-0347">Helicase</keyword>